<keyword evidence="3" id="KW-0444">Lipid biosynthesis</keyword>
<dbReference type="Pfam" id="PF22700">
    <property type="entry name" value="MVD-like_N"/>
    <property type="match status" value="1"/>
</dbReference>
<dbReference type="SUPFAM" id="SSF54211">
    <property type="entry name" value="Ribosomal protein S5 domain 2-like"/>
    <property type="match status" value="1"/>
</dbReference>
<evidence type="ECO:0000256" key="1">
    <source>
        <dbReference type="ARBA" id="ARBA00008831"/>
    </source>
</evidence>
<evidence type="ECO:0000313" key="10">
    <source>
        <dbReference type="EMBL" id="AGY82208.1"/>
    </source>
</evidence>
<dbReference type="InterPro" id="IPR020568">
    <property type="entry name" value="Ribosomal_Su5_D2-typ_SF"/>
</dbReference>
<dbReference type="NCBIfam" id="TIGR01240">
    <property type="entry name" value="mevDPdecarb"/>
    <property type="match status" value="1"/>
</dbReference>
<dbReference type="GO" id="GO:0005524">
    <property type="term" value="F:ATP binding"/>
    <property type="evidence" value="ECO:0007669"/>
    <property type="project" value="UniProtKB-KW"/>
</dbReference>
<evidence type="ECO:0000259" key="8">
    <source>
        <dbReference type="Pfam" id="PF18376"/>
    </source>
</evidence>
<dbReference type="EC" id="4.1.1.33" evidence="2"/>
<dbReference type="SUPFAM" id="SSF55060">
    <property type="entry name" value="GHMP Kinase, C-terminal domain"/>
    <property type="match status" value="1"/>
</dbReference>
<dbReference type="HOGENOM" id="CLU_040369_0_0_9"/>
<sequence>MTKLSNEKKVRAYTNIALIKYWGKRDDQLILPTSSSLSLTLDAFYTETSVSFDDSLEKDAFYLNETVQDEAATQKVSRFLNLFREQSGMRAPAIIKSTNYVPTAAGLASSASGMAALAGAANLATGLNLSPQELSIFARQGSGSATRSIYGGFVEWQKGTSSSDSYAVKVDDANWDIGMVVVVVNKKQKELSSREGMKLTVATSPFYQGWIDSTAVDLVNIKKAINDRDFEQVGAITESNGMKMHGTMLGANPPISYWEPDSVLAMQLVRQLRKKGIPCYFTMDAGPNVKVLCRLSDSEKIKTAFLDYFNEDQLIISGPGSDLKEITL</sequence>
<dbReference type="EMBL" id="CP006812">
    <property type="protein sequence ID" value="AGY82208.1"/>
    <property type="molecule type" value="Genomic_DNA"/>
</dbReference>
<dbReference type="InterPro" id="IPR041431">
    <property type="entry name" value="Mvd1_C"/>
</dbReference>
<evidence type="ECO:0000256" key="3">
    <source>
        <dbReference type="ARBA" id="ARBA00022516"/>
    </source>
</evidence>
<dbReference type="InterPro" id="IPR053859">
    <property type="entry name" value="MVD-like_N"/>
</dbReference>
<gene>
    <name evidence="10" type="ORF">Q783_08430</name>
</gene>
<evidence type="ECO:0000313" key="11">
    <source>
        <dbReference type="Proteomes" id="UP000017469"/>
    </source>
</evidence>
<dbReference type="Gene3D" id="3.30.70.890">
    <property type="entry name" value="GHMP kinase, C-terminal domain"/>
    <property type="match status" value="1"/>
</dbReference>
<dbReference type="STRING" id="1266845.Q783_08430"/>
<dbReference type="PANTHER" id="PTHR10977">
    <property type="entry name" value="DIPHOSPHOMEVALONATE DECARBOXYLASE"/>
    <property type="match status" value="1"/>
</dbReference>
<keyword evidence="4" id="KW-0547">Nucleotide-binding</keyword>
<evidence type="ECO:0000256" key="7">
    <source>
        <dbReference type="ARBA" id="ARBA00023239"/>
    </source>
</evidence>
<dbReference type="GO" id="GO:0005829">
    <property type="term" value="C:cytosol"/>
    <property type="evidence" value="ECO:0007669"/>
    <property type="project" value="InterPro"/>
</dbReference>
<evidence type="ECO:0000259" key="9">
    <source>
        <dbReference type="Pfam" id="PF22700"/>
    </source>
</evidence>
<dbReference type="InterPro" id="IPR036554">
    <property type="entry name" value="GHMP_kinase_C_sf"/>
</dbReference>
<dbReference type="PATRIC" id="fig|1266845.5.peg.1578"/>
<evidence type="ECO:0000256" key="2">
    <source>
        <dbReference type="ARBA" id="ARBA00012296"/>
    </source>
</evidence>
<evidence type="ECO:0000256" key="6">
    <source>
        <dbReference type="ARBA" id="ARBA00023098"/>
    </source>
</evidence>
<dbReference type="Gene3D" id="3.30.230.10">
    <property type="match status" value="1"/>
</dbReference>
<dbReference type="AlphaFoldDB" id="U5SDN9"/>
<dbReference type="RefSeq" id="WP_023178821.1">
    <property type="nucleotide sequence ID" value="NC_022606.1"/>
</dbReference>
<dbReference type="GO" id="GO:0004163">
    <property type="term" value="F:diphosphomevalonate decarboxylase activity"/>
    <property type="evidence" value="ECO:0007669"/>
    <property type="project" value="UniProtKB-EC"/>
</dbReference>
<dbReference type="PANTHER" id="PTHR10977:SF3">
    <property type="entry name" value="DIPHOSPHOMEVALONATE DECARBOXYLASE"/>
    <property type="match status" value="1"/>
</dbReference>
<dbReference type="InterPro" id="IPR014721">
    <property type="entry name" value="Ribsml_uS5_D2-typ_fold_subgr"/>
</dbReference>
<feature type="domain" description="Mvd1 C-terminal" evidence="8">
    <location>
        <begin position="179"/>
        <end position="312"/>
    </location>
</feature>
<dbReference type="PIRSF" id="PIRSF015950">
    <property type="entry name" value="Mev_P_decrbx"/>
    <property type="match status" value="1"/>
</dbReference>
<keyword evidence="7" id="KW-0456">Lyase</keyword>
<proteinExistence type="inferred from homology"/>
<comment type="similarity">
    <text evidence="1">Belongs to the diphosphomevalonate decarboxylase family.</text>
</comment>
<dbReference type="eggNOG" id="COG3407">
    <property type="taxonomic scope" value="Bacteria"/>
</dbReference>
<dbReference type="GO" id="GO:0019287">
    <property type="term" value="P:isopentenyl diphosphate biosynthetic process, mevalonate pathway"/>
    <property type="evidence" value="ECO:0007669"/>
    <property type="project" value="InterPro"/>
</dbReference>
<dbReference type="InterPro" id="IPR029765">
    <property type="entry name" value="Mev_diP_decarb"/>
</dbReference>
<keyword evidence="6" id="KW-0443">Lipid metabolism</keyword>
<organism evidence="10 11">
    <name type="scientific">Carnobacterium inhibens subsp. gilichinskyi</name>
    <dbReference type="NCBI Taxonomy" id="1266845"/>
    <lineage>
        <taxon>Bacteria</taxon>
        <taxon>Bacillati</taxon>
        <taxon>Bacillota</taxon>
        <taxon>Bacilli</taxon>
        <taxon>Lactobacillales</taxon>
        <taxon>Carnobacteriaceae</taxon>
        <taxon>Carnobacterium</taxon>
    </lineage>
</organism>
<dbReference type="KEGG" id="caw:Q783_08430"/>
<accession>U5SDN9</accession>
<keyword evidence="5" id="KW-0067">ATP-binding</keyword>
<dbReference type="FunFam" id="3.30.230.10:FF:000072">
    <property type="entry name" value="Diphosphomevalonate decarboxylase"/>
    <property type="match status" value="1"/>
</dbReference>
<evidence type="ECO:0000256" key="5">
    <source>
        <dbReference type="ARBA" id="ARBA00022840"/>
    </source>
</evidence>
<protein>
    <recommendedName>
        <fullName evidence="2">diphosphomevalonate decarboxylase</fullName>
        <ecNumber evidence="2">4.1.1.33</ecNumber>
    </recommendedName>
</protein>
<dbReference type="InterPro" id="IPR005935">
    <property type="entry name" value="Mev_decarb"/>
</dbReference>
<feature type="domain" description="Diphosphomevalonate decarboxylase-like N-terminal" evidence="9">
    <location>
        <begin position="12"/>
        <end position="167"/>
    </location>
</feature>
<evidence type="ECO:0000256" key="4">
    <source>
        <dbReference type="ARBA" id="ARBA00022741"/>
    </source>
</evidence>
<dbReference type="Pfam" id="PF18376">
    <property type="entry name" value="MDD_C"/>
    <property type="match status" value="1"/>
</dbReference>
<dbReference type="Proteomes" id="UP000017469">
    <property type="component" value="Chromosome"/>
</dbReference>
<reference evidence="10 11" key="1">
    <citation type="journal article" date="2013" name="Genome Announc.">
        <title>Complete Genome Sequence of Carnobacterium gilichinskyi Strain WN1359T (DSM 27470T).</title>
        <authorList>
            <person name="Leonard M.T."/>
            <person name="Panayotova N."/>
            <person name="Farmerie W.G."/>
            <person name="Triplett E.W."/>
            <person name="Nicholson W.L."/>
        </authorList>
    </citation>
    <scope>NUCLEOTIDE SEQUENCE [LARGE SCALE GENOMIC DNA]</scope>
    <source>
        <strain evidence="10 11">WN1359</strain>
    </source>
</reference>
<name>U5SDN9_9LACT</name>